<evidence type="ECO:0000256" key="3">
    <source>
        <dbReference type="ARBA" id="ARBA00022837"/>
    </source>
</evidence>
<feature type="domain" description="EF-hand" evidence="5">
    <location>
        <begin position="50"/>
        <end position="85"/>
    </location>
</feature>
<keyword evidence="1" id="KW-0479">Metal-binding</keyword>
<proteinExistence type="predicted"/>
<evidence type="ECO:0000256" key="4">
    <source>
        <dbReference type="ARBA" id="ARBA00022842"/>
    </source>
</evidence>
<keyword evidence="6" id="KW-1185">Reference proteome</keyword>
<dbReference type="SUPFAM" id="SSF47473">
    <property type="entry name" value="EF-hand"/>
    <property type="match status" value="1"/>
</dbReference>
<dbReference type="InterPro" id="IPR018247">
    <property type="entry name" value="EF_Hand_1_Ca_BS"/>
</dbReference>
<reference evidence="7" key="1">
    <citation type="submission" date="2025-08" db="UniProtKB">
        <authorList>
            <consortium name="RefSeq"/>
        </authorList>
    </citation>
    <scope>IDENTIFICATION</scope>
</reference>
<protein>
    <submittedName>
        <fullName evidence="7">Calcium and integrin-binding family member 2-like</fullName>
    </submittedName>
</protein>
<dbReference type="GeneID" id="106813225"/>
<sequence length="93" mass="10906">MGNKVASFTQEQLEEYQVSCVYFDQDQLLSKYDLEKTVRCLTKDNLNQEEIDMVCDKVLEEADLDEDGMLSFIEFEHVISRAPDFVSTFHIRM</sequence>
<dbReference type="PROSITE" id="PS00018">
    <property type="entry name" value="EF_HAND_1"/>
    <property type="match status" value="1"/>
</dbReference>
<dbReference type="PANTHER" id="PTHR45791">
    <property type="entry name" value="CALCIUM AND INTEGRIN BINDING FAMILY MEMBER 2"/>
    <property type="match status" value="1"/>
</dbReference>
<keyword evidence="2" id="KW-0677">Repeat</keyword>
<keyword evidence="4" id="KW-0460">Magnesium</keyword>
<evidence type="ECO:0000256" key="1">
    <source>
        <dbReference type="ARBA" id="ARBA00022723"/>
    </source>
</evidence>
<accession>A0ABM1EKS0</accession>
<dbReference type="RefSeq" id="XP_014672791.1">
    <property type="nucleotide sequence ID" value="XM_014817305.1"/>
</dbReference>
<name>A0ABM1EKS0_PRICU</name>
<organism evidence="6 7">
    <name type="scientific">Priapulus caudatus</name>
    <name type="common">Priapulid worm</name>
    <dbReference type="NCBI Taxonomy" id="37621"/>
    <lineage>
        <taxon>Eukaryota</taxon>
        <taxon>Metazoa</taxon>
        <taxon>Ecdysozoa</taxon>
        <taxon>Scalidophora</taxon>
        <taxon>Priapulida</taxon>
        <taxon>Priapulimorpha</taxon>
        <taxon>Priapulimorphida</taxon>
        <taxon>Priapulidae</taxon>
        <taxon>Priapulus</taxon>
    </lineage>
</organism>
<gene>
    <name evidence="7" type="primary">LOC106813225</name>
</gene>
<dbReference type="InterPro" id="IPR051433">
    <property type="entry name" value="CIBP"/>
</dbReference>
<evidence type="ECO:0000259" key="5">
    <source>
        <dbReference type="PROSITE" id="PS50222"/>
    </source>
</evidence>
<evidence type="ECO:0000256" key="2">
    <source>
        <dbReference type="ARBA" id="ARBA00022737"/>
    </source>
</evidence>
<evidence type="ECO:0000313" key="7">
    <source>
        <dbReference type="RefSeq" id="XP_014672791.1"/>
    </source>
</evidence>
<dbReference type="InterPro" id="IPR011992">
    <property type="entry name" value="EF-hand-dom_pair"/>
</dbReference>
<dbReference type="Proteomes" id="UP000695022">
    <property type="component" value="Unplaced"/>
</dbReference>
<keyword evidence="3" id="KW-0106">Calcium</keyword>
<dbReference type="Gene3D" id="1.10.238.10">
    <property type="entry name" value="EF-hand"/>
    <property type="match status" value="1"/>
</dbReference>
<dbReference type="PANTHER" id="PTHR45791:SF6">
    <property type="entry name" value="CALCIUM AND INTEGRIN BINDING FAMILY MEMBER 2"/>
    <property type="match status" value="1"/>
</dbReference>
<evidence type="ECO:0000313" key="6">
    <source>
        <dbReference type="Proteomes" id="UP000695022"/>
    </source>
</evidence>
<dbReference type="PROSITE" id="PS50222">
    <property type="entry name" value="EF_HAND_2"/>
    <property type="match status" value="1"/>
</dbReference>
<dbReference type="InterPro" id="IPR002048">
    <property type="entry name" value="EF_hand_dom"/>
</dbReference>